<sequence>MKAEAPAVKGEEREAPALKRGEKRSYRVITFFLNTSTADIAPTPLYKKSCLTTAVLRQPLVEVTYYLLC</sequence>
<proteinExistence type="predicted"/>
<organism evidence="1">
    <name type="scientific">uncultured Segetibacter sp</name>
    <dbReference type="NCBI Taxonomy" id="481133"/>
    <lineage>
        <taxon>Bacteria</taxon>
        <taxon>Pseudomonadati</taxon>
        <taxon>Bacteroidota</taxon>
        <taxon>Chitinophagia</taxon>
        <taxon>Chitinophagales</taxon>
        <taxon>Chitinophagaceae</taxon>
        <taxon>Segetibacter</taxon>
        <taxon>environmental samples</taxon>
    </lineage>
</organism>
<dbReference type="AlphaFoldDB" id="A0A6J4SLU4"/>
<name>A0A6J4SLU4_9BACT</name>
<reference evidence="1" key="1">
    <citation type="submission" date="2020-02" db="EMBL/GenBank/DDBJ databases">
        <authorList>
            <person name="Meier V. D."/>
        </authorList>
    </citation>
    <scope>NUCLEOTIDE SEQUENCE</scope>
    <source>
        <strain evidence="1">AVDCRST_MAG96</strain>
    </source>
</reference>
<evidence type="ECO:0000313" key="1">
    <source>
        <dbReference type="EMBL" id="CAA9502126.1"/>
    </source>
</evidence>
<accession>A0A6J4SLU4</accession>
<protein>
    <submittedName>
        <fullName evidence="1">Uncharacterized protein</fullName>
    </submittedName>
</protein>
<gene>
    <name evidence="1" type="ORF">AVDCRST_MAG96-2026</name>
</gene>
<dbReference type="EMBL" id="CADCVN010000782">
    <property type="protein sequence ID" value="CAA9502126.1"/>
    <property type="molecule type" value="Genomic_DNA"/>
</dbReference>